<proteinExistence type="inferred from homology"/>
<comment type="caution">
    <text evidence="11">The sequence shown here is derived from an EMBL/GenBank/DDBJ whole genome shotgun (WGS) entry which is preliminary data.</text>
</comment>
<keyword evidence="12" id="KW-1185">Reference proteome</keyword>
<protein>
    <recommendedName>
        <fullName evidence="4">S-adenosylmethionine uptake transporter</fullName>
    </recommendedName>
</protein>
<sequence>MTKSTSGILLKLLNISLFITTSFLFKSLSWYFGVPEMCFVAMILGSILTFPIALKVGFSMKSSWLLYLFRAFANALGITTWIYAISKIGINEASAISYITPIITTILGILICKERLNYKYIIATLTGFIGVYISLKPSFNIGFVGAASIIISCFSWAFHDIICKKQSGTEHSIVQAFHSFWIGIIFLAPVALYNARFGHYISHYYILTCIAVLSTINVVVIFLAYKFAPITLLMPFSYCRFPITCIVTYVLYGYTPSLESIIGSCIIACSSIFVFLQRKKNS</sequence>
<dbReference type="Pfam" id="PF00892">
    <property type="entry name" value="EamA"/>
    <property type="match status" value="2"/>
</dbReference>
<reference evidence="11 12" key="1">
    <citation type="submission" date="2023-02" db="EMBL/GenBank/DDBJ databases">
        <title>Host association and intracellularity evolved multiple times independently in the Rickettsiales.</title>
        <authorList>
            <person name="Castelli M."/>
            <person name="Nardi T."/>
            <person name="Gammuto L."/>
            <person name="Bellinzona G."/>
            <person name="Sabaneyeva E."/>
            <person name="Potekhin A."/>
            <person name="Serra V."/>
            <person name="Petroni G."/>
            <person name="Sassera D."/>
        </authorList>
    </citation>
    <scope>NUCLEOTIDE SEQUENCE [LARGE SCALE GENOMIC DNA]</scope>
    <source>
        <strain evidence="11 12">BOD18</strain>
    </source>
</reference>
<keyword evidence="5 9" id="KW-0812">Transmembrane</keyword>
<keyword evidence="6" id="KW-0029">Amino-acid transport</keyword>
<dbReference type="Proteomes" id="UP001293791">
    <property type="component" value="Unassembled WGS sequence"/>
</dbReference>
<organism evidence="11 12">
    <name type="scientific">Candidatus Cyrtobacter comes</name>
    <dbReference type="NCBI Taxonomy" id="675776"/>
    <lineage>
        <taxon>Bacteria</taxon>
        <taxon>Pseudomonadati</taxon>
        <taxon>Pseudomonadota</taxon>
        <taxon>Alphaproteobacteria</taxon>
        <taxon>Rickettsiales</taxon>
        <taxon>Candidatus Midichloriaceae</taxon>
        <taxon>Candidatus Cyrtobacter</taxon>
    </lineage>
</organism>
<dbReference type="PANTHER" id="PTHR22911:SF6">
    <property type="entry name" value="SOLUTE CARRIER FAMILY 35 MEMBER G1"/>
    <property type="match status" value="1"/>
</dbReference>
<evidence type="ECO:0000256" key="9">
    <source>
        <dbReference type="SAM" id="Phobius"/>
    </source>
</evidence>
<evidence type="ECO:0000313" key="11">
    <source>
        <dbReference type="EMBL" id="MDZ5762169.1"/>
    </source>
</evidence>
<dbReference type="SUPFAM" id="SSF103481">
    <property type="entry name" value="Multidrug resistance efflux transporter EmrE"/>
    <property type="match status" value="2"/>
</dbReference>
<evidence type="ECO:0000256" key="4">
    <source>
        <dbReference type="ARBA" id="ARBA00019341"/>
    </source>
</evidence>
<dbReference type="EMBL" id="JARGYT010000024">
    <property type="protein sequence ID" value="MDZ5762169.1"/>
    <property type="molecule type" value="Genomic_DNA"/>
</dbReference>
<keyword evidence="6" id="KW-0813">Transport</keyword>
<feature type="transmembrane region" description="Helical" evidence="9">
    <location>
        <begin position="258"/>
        <end position="276"/>
    </location>
</feature>
<feature type="domain" description="EamA" evidence="10">
    <location>
        <begin position="145"/>
        <end position="275"/>
    </location>
</feature>
<feature type="transmembrane region" description="Helical" evidence="9">
    <location>
        <begin position="232"/>
        <end position="252"/>
    </location>
</feature>
<name>A0ABU5L7S4_9RICK</name>
<evidence type="ECO:0000256" key="1">
    <source>
        <dbReference type="ARBA" id="ARBA00004028"/>
    </source>
</evidence>
<accession>A0ABU5L7S4</accession>
<dbReference type="RefSeq" id="WP_322497648.1">
    <property type="nucleotide sequence ID" value="NZ_JARGYT010000024.1"/>
</dbReference>
<evidence type="ECO:0000256" key="5">
    <source>
        <dbReference type="ARBA" id="ARBA00022692"/>
    </source>
</evidence>
<feature type="transmembrane region" description="Helical" evidence="9">
    <location>
        <begin position="65"/>
        <end position="83"/>
    </location>
</feature>
<evidence type="ECO:0000256" key="2">
    <source>
        <dbReference type="ARBA" id="ARBA00004141"/>
    </source>
</evidence>
<dbReference type="PANTHER" id="PTHR22911">
    <property type="entry name" value="ACYL-MALONYL CONDENSING ENZYME-RELATED"/>
    <property type="match status" value="1"/>
</dbReference>
<evidence type="ECO:0000256" key="3">
    <source>
        <dbReference type="ARBA" id="ARBA00009853"/>
    </source>
</evidence>
<dbReference type="InterPro" id="IPR000620">
    <property type="entry name" value="EamA_dom"/>
</dbReference>
<comment type="similarity">
    <text evidence="3">Belongs to the drug/metabolite transporter (DMT) superfamily. 10 TMS drug/metabolite exporter (DME) (TC 2.A.7.3) family.</text>
</comment>
<evidence type="ECO:0000259" key="10">
    <source>
        <dbReference type="Pfam" id="PF00892"/>
    </source>
</evidence>
<comment type="function">
    <text evidence="1">Transports S-adenosylmethionine.</text>
</comment>
<evidence type="ECO:0000256" key="6">
    <source>
        <dbReference type="ARBA" id="ARBA00022970"/>
    </source>
</evidence>
<feature type="transmembrane region" description="Helical" evidence="9">
    <location>
        <begin position="12"/>
        <end position="33"/>
    </location>
</feature>
<feature type="transmembrane region" description="Helical" evidence="9">
    <location>
        <begin position="204"/>
        <end position="225"/>
    </location>
</feature>
<feature type="transmembrane region" description="Helical" evidence="9">
    <location>
        <begin position="95"/>
        <end position="111"/>
    </location>
</feature>
<dbReference type="InterPro" id="IPR037185">
    <property type="entry name" value="EmrE-like"/>
</dbReference>
<comment type="subcellular location">
    <subcellularLocation>
        <location evidence="2">Membrane</location>
        <topology evidence="2">Multi-pass membrane protein</topology>
    </subcellularLocation>
</comment>
<keyword evidence="7 9" id="KW-1133">Transmembrane helix</keyword>
<feature type="transmembrane region" description="Helical" evidence="9">
    <location>
        <begin position="173"/>
        <end position="192"/>
    </location>
</feature>
<evidence type="ECO:0000313" key="12">
    <source>
        <dbReference type="Proteomes" id="UP001293791"/>
    </source>
</evidence>
<feature type="transmembrane region" description="Helical" evidence="9">
    <location>
        <begin position="39"/>
        <end position="58"/>
    </location>
</feature>
<keyword evidence="8 9" id="KW-0472">Membrane</keyword>
<feature type="transmembrane region" description="Helical" evidence="9">
    <location>
        <begin position="118"/>
        <end position="135"/>
    </location>
</feature>
<evidence type="ECO:0000256" key="8">
    <source>
        <dbReference type="ARBA" id="ARBA00023136"/>
    </source>
</evidence>
<evidence type="ECO:0000256" key="7">
    <source>
        <dbReference type="ARBA" id="ARBA00022989"/>
    </source>
</evidence>
<dbReference type="Gene3D" id="1.10.3730.20">
    <property type="match status" value="1"/>
</dbReference>
<gene>
    <name evidence="11" type="ORF">Cyrtocomes_00540</name>
</gene>
<feature type="transmembrane region" description="Helical" evidence="9">
    <location>
        <begin position="141"/>
        <end position="161"/>
    </location>
</feature>
<feature type="domain" description="EamA" evidence="10">
    <location>
        <begin position="6"/>
        <end position="134"/>
    </location>
</feature>